<keyword evidence="4" id="KW-1185">Reference proteome</keyword>
<comment type="similarity">
    <text evidence="1">Belongs to the DinB family.</text>
</comment>
<organism evidence="3 4">
    <name type="scientific">Paenibacillus popilliae</name>
    <name type="common">Bacillus popilliae</name>
    <dbReference type="NCBI Taxonomy" id="78057"/>
    <lineage>
        <taxon>Bacteria</taxon>
        <taxon>Bacillati</taxon>
        <taxon>Bacillota</taxon>
        <taxon>Bacilli</taxon>
        <taxon>Bacillales</taxon>
        <taxon>Paenibacillaceae</taxon>
        <taxon>Paenibacillus</taxon>
    </lineage>
</organism>
<evidence type="ECO:0000313" key="4">
    <source>
        <dbReference type="Proteomes" id="UP000316208"/>
    </source>
</evidence>
<reference evidence="3 4" key="1">
    <citation type="submission" date="2018-03" db="EMBL/GenBank/DDBJ databases">
        <title>Aerobic endospore-forming bacteria genome sequencing and assembly.</title>
        <authorList>
            <person name="Cavalcante D.A."/>
            <person name="Driks A."/>
            <person name="Putonti C."/>
            <person name="De-Souza M.T."/>
        </authorList>
    </citation>
    <scope>NUCLEOTIDE SEQUENCE [LARGE SCALE GENOMIC DNA]</scope>
    <source>
        <strain evidence="3 4">SDF0028</strain>
    </source>
</reference>
<dbReference type="InterPro" id="IPR034660">
    <property type="entry name" value="DinB/YfiT-like"/>
</dbReference>
<dbReference type="PANTHER" id="PTHR37302">
    <property type="entry name" value="SLR1116 PROTEIN"/>
    <property type="match status" value="1"/>
</dbReference>
<protein>
    <submittedName>
        <fullName evidence="3">Damage-inducible protein DinB</fullName>
    </submittedName>
</protein>
<dbReference type="RefSeq" id="WP_142543721.1">
    <property type="nucleotide sequence ID" value="NZ_SADY01000002.1"/>
</dbReference>
<evidence type="ECO:0000256" key="2">
    <source>
        <dbReference type="ARBA" id="ARBA00022723"/>
    </source>
</evidence>
<dbReference type="PANTHER" id="PTHR37302:SF3">
    <property type="entry name" value="DAMAGE-INDUCIBLE PROTEIN DINB"/>
    <property type="match status" value="1"/>
</dbReference>
<dbReference type="EMBL" id="SADY01000002">
    <property type="protein sequence ID" value="TQR45963.1"/>
    <property type="molecule type" value="Genomic_DNA"/>
</dbReference>
<evidence type="ECO:0000313" key="3">
    <source>
        <dbReference type="EMBL" id="TQR45963.1"/>
    </source>
</evidence>
<comment type="caution">
    <text evidence="3">The sequence shown here is derived from an EMBL/GenBank/DDBJ whole genome shotgun (WGS) entry which is preliminary data.</text>
</comment>
<evidence type="ECO:0000256" key="1">
    <source>
        <dbReference type="ARBA" id="ARBA00008635"/>
    </source>
</evidence>
<sequence>MAANIVQLIDYHVWANARIMNHLAGLPSEVFIKPVDVGFATIAAVIHHVVSADALWFARIMGDRTSPEEGNQFASIQEAIDYTNNLYTQMRAYVGSIPDQEKIVTYRTRRGVEVHNTVSDIVYQIVNHGSYHRGNISTMLRLLGHEGVLTDYIAYIAYIHSREQK</sequence>
<dbReference type="Gene3D" id="1.20.120.450">
    <property type="entry name" value="dinb family like domain"/>
    <property type="match status" value="1"/>
</dbReference>
<gene>
    <name evidence="3" type="ORF">C7Y44_09680</name>
</gene>
<dbReference type="SUPFAM" id="SSF109854">
    <property type="entry name" value="DinB/YfiT-like putative metalloenzymes"/>
    <property type="match status" value="1"/>
</dbReference>
<name>A0ABY3AZB6_PAEPP</name>
<dbReference type="Proteomes" id="UP000316208">
    <property type="component" value="Unassembled WGS sequence"/>
</dbReference>
<dbReference type="Pfam" id="PF05163">
    <property type="entry name" value="DinB"/>
    <property type="match status" value="1"/>
</dbReference>
<proteinExistence type="inferred from homology"/>
<accession>A0ABY3AZB6</accession>
<dbReference type="InterPro" id="IPR007837">
    <property type="entry name" value="DinB"/>
</dbReference>
<keyword evidence="2" id="KW-0479">Metal-binding</keyword>